<feature type="region of interest" description="Disordered" evidence="9">
    <location>
        <begin position="149"/>
        <end position="169"/>
    </location>
</feature>
<name>A0AA35KXH4_9SAUR</name>
<comment type="similarity">
    <text evidence="4">Belongs to the caveolin family.</text>
</comment>
<dbReference type="GO" id="GO:0001937">
    <property type="term" value="P:negative regulation of endothelial cell proliferation"/>
    <property type="evidence" value="ECO:0007669"/>
    <property type="project" value="TreeGrafter"/>
</dbReference>
<dbReference type="PANTHER" id="PTHR10844">
    <property type="entry name" value="CAVEOLIN"/>
    <property type="match status" value="1"/>
</dbReference>
<evidence type="ECO:0000256" key="6">
    <source>
        <dbReference type="ARBA" id="ARBA00022475"/>
    </source>
</evidence>
<evidence type="ECO:0000256" key="7">
    <source>
        <dbReference type="ARBA" id="ARBA00023034"/>
    </source>
</evidence>
<evidence type="ECO:0000256" key="4">
    <source>
        <dbReference type="ARBA" id="ARBA00010988"/>
    </source>
</evidence>
<dbReference type="GO" id="GO:0005901">
    <property type="term" value="C:caveola"/>
    <property type="evidence" value="ECO:0007669"/>
    <property type="project" value="UniProtKB-SubCell"/>
</dbReference>
<gene>
    <name evidence="11" type="ORF">PODLI_1B016907</name>
</gene>
<comment type="subcellular location">
    <subcellularLocation>
        <location evidence="1">Cell membrane</location>
        <topology evidence="1">Peripheral membrane protein</topology>
    </subcellularLocation>
    <subcellularLocation>
        <location evidence="2">Golgi apparatus membrane</location>
        <topology evidence="2">Peripheral membrane protein</topology>
    </subcellularLocation>
    <subcellularLocation>
        <location evidence="3">Membrane</location>
        <location evidence="3">Caveola</location>
        <topology evidence="3">Peripheral membrane protein</topology>
    </subcellularLocation>
</comment>
<proteinExistence type="inferred from homology"/>
<dbReference type="GO" id="GO:0060090">
    <property type="term" value="F:molecular adaptor activity"/>
    <property type="evidence" value="ECO:0007669"/>
    <property type="project" value="TreeGrafter"/>
</dbReference>
<evidence type="ECO:0000256" key="3">
    <source>
        <dbReference type="ARBA" id="ARBA00004543"/>
    </source>
</evidence>
<dbReference type="GO" id="GO:0051480">
    <property type="term" value="P:regulation of cytosolic calcium ion concentration"/>
    <property type="evidence" value="ECO:0007669"/>
    <property type="project" value="TreeGrafter"/>
</dbReference>
<dbReference type="AlphaFoldDB" id="A0AA35KXH4"/>
<evidence type="ECO:0000256" key="5">
    <source>
        <dbReference type="ARBA" id="ARBA00017671"/>
    </source>
</evidence>
<dbReference type="Pfam" id="PF01146">
    <property type="entry name" value="Caveolin"/>
    <property type="match status" value="1"/>
</dbReference>
<evidence type="ECO:0000256" key="8">
    <source>
        <dbReference type="ARBA" id="ARBA00023136"/>
    </source>
</evidence>
<keyword evidence="12" id="KW-1185">Reference proteome</keyword>
<dbReference type="GO" id="GO:0008286">
    <property type="term" value="P:insulin receptor signaling pathway"/>
    <property type="evidence" value="ECO:0007669"/>
    <property type="project" value="TreeGrafter"/>
</dbReference>
<keyword evidence="10" id="KW-1133">Transmembrane helix</keyword>
<dbReference type="EMBL" id="OX395135">
    <property type="protein sequence ID" value="CAI5785397.1"/>
    <property type="molecule type" value="Genomic_DNA"/>
</dbReference>
<feature type="region of interest" description="Disordered" evidence="9">
    <location>
        <begin position="82"/>
        <end position="125"/>
    </location>
</feature>
<organism evidence="11 12">
    <name type="scientific">Podarcis lilfordi</name>
    <name type="common">Lilford's wall lizard</name>
    <dbReference type="NCBI Taxonomy" id="74358"/>
    <lineage>
        <taxon>Eukaryota</taxon>
        <taxon>Metazoa</taxon>
        <taxon>Chordata</taxon>
        <taxon>Craniata</taxon>
        <taxon>Vertebrata</taxon>
        <taxon>Euteleostomi</taxon>
        <taxon>Lepidosauria</taxon>
        <taxon>Squamata</taxon>
        <taxon>Bifurcata</taxon>
        <taxon>Unidentata</taxon>
        <taxon>Episquamata</taxon>
        <taxon>Laterata</taxon>
        <taxon>Lacertibaenia</taxon>
        <taxon>Lacertidae</taxon>
        <taxon>Podarcis</taxon>
    </lineage>
</organism>
<dbReference type="Proteomes" id="UP001178461">
    <property type="component" value="Chromosome 10"/>
</dbReference>
<dbReference type="GO" id="GO:0042383">
    <property type="term" value="C:sarcolemma"/>
    <property type="evidence" value="ECO:0007669"/>
    <property type="project" value="TreeGrafter"/>
</dbReference>
<accession>A0AA35KXH4</accession>
<evidence type="ECO:0000313" key="11">
    <source>
        <dbReference type="EMBL" id="CAI5785397.1"/>
    </source>
</evidence>
<keyword evidence="7" id="KW-0333">Golgi apparatus</keyword>
<feature type="transmembrane region" description="Helical" evidence="10">
    <location>
        <begin position="211"/>
        <end position="244"/>
    </location>
</feature>
<dbReference type="GO" id="GO:0005925">
    <property type="term" value="C:focal adhesion"/>
    <property type="evidence" value="ECO:0007669"/>
    <property type="project" value="TreeGrafter"/>
</dbReference>
<keyword evidence="6" id="KW-1003">Cell membrane</keyword>
<dbReference type="GO" id="GO:0048471">
    <property type="term" value="C:perinuclear region of cytoplasm"/>
    <property type="evidence" value="ECO:0007669"/>
    <property type="project" value="TreeGrafter"/>
</dbReference>
<evidence type="ECO:0000313" key="12">
    <source>
        <dbReference type="Proteomes" id="UP001178461"/>
    </source>
</evidence>
<dbReference type="GO" id="GO:0000139">
    <property type="term" value="C:Golgi membrane"/>
    <property type="evidence" value="ECO:0007669"/>
    <property type="project" value="UniProtKB-SubCell"/>
</dbReference>
<keyword evidence="8 10" id="KW-0472">Membrane</keyword>
<reference evidence="11" key="1">
    <citation type="submission" date="2022-12" db="EMBL/GenBank/DDBJ databases">
        <authorList>
            <person name="Alioto T."/>
            <person name="Alioto T."/>
            <person name="Gomez Garrido J."/>
        </authorList>
    </citation>
    <scope>NUCLEOTIDE SEQUENCE</scope>
</reference>
<evidence type="ECO:0000256" key="1">
    <source>
        <dbReference type="ARBA" id="ARBA00004202"/>
    </source>
</evidence>
<feature type="compositionally biased region" description="Basic and acidic residues" evidence="9">
    <location>
        <begin position="157"/>
        <end position="169"/>
    </location>
</feature>
<evidence type="ECO:0000256" key="9">
    <source>
        <dbReference type="SAM" id="MobiDB-lite"/>
    </source>
</evidence>
<dbReference type="GO" id="GO:0019901">
    <property type="term" value="F:protein kinase binding"/>
    <property type="evidence" value="ECO:0007669"/>
    <property type="project" value="TreeGrafter"/>
</dbReference>
<dbReference type="GO" id="GO:0030154">
    <property type="term" value="P:cell differentiation"/>
    <property type="evidence" value="ECO:0007669"/>
    <property type="project" value="TreeGrafter"/>
</dbReference>
<evidence type="ECO:0000256" key="2">
    <source>
        <dbReference type="ARBA" id="ARBA00004395"/>
    </source>
</evidence>
<dbReference type="InterPro" id="IPR001612">
    <property type="entry name" value="Caveolin"/>
</dbReference>
<keyword evidence="10" id="KW-0812">Transmembrane</keyword>
<evidence type="ECO:0000256" key="10">
    <source>
        <dbReference type="SAM" id="Phobius"/>
    </source>
</evidence>
<protein>
    <recommendedName>
        <fullName evidence="5">Caveolin-2</fullName>
    </recommendedName>
</protein>
<dbReference type="PANTHER" id="PTHR10844:SF3">
    <property type="entry name" value="CAVEOLIN-2"/>
    <property type="match status" value="1"/>
</dbReference>
<dbReference type="GO" id="GO:0031410">
    <property type="term" value="C:cytoplasmic vesicle"/>
    <property type="evidence" value="ECO:0007669"/>
    <property type="project" value="TreeGrafter"/>
</dbReference>
<sequence>MKRGALLLAGSERARAVAPLALAKSLEVASWLLPNVASEESVGSEHAREPGGHHRPLSTSLVAYGSGGAACRGFLRGVVSGFAPSTQRRDPRAPKGGGKRGTWRGGEEGGAPQPQPRKTFGTQAAPATMGLEKEKADTKIFMDEYGFNRSSSPALSDAEKSLEKTPDRDPRGINTHLKLGFADVIAEPASTHSFDKVWICSHALFELSKYLIYKILTLFLAVPLAFVAGILFAVLSCLHIWIVVPFTKSCLMALPSVQAVWKSVTDVFIAPLYHSVGRCFASVDIRLVQE</sequence>
<dbReference type="GO" id="GO:0070836">
    <property type="term" value="P:caveola assembly"/>
    <property type="evidence" value="ECO:0007669"/>
    <property type="project" value="InterPro"/>
</dbReference>